<feature type="transmembrane region" description="Helical" evidence="6">
    <location>
        <begin position="61"/>
        <end position="81"/>
    </location>
</feature>
<dbReference type="GO" id="GO:0005524">
    <property type="term" value="F:ATP binding"/>
    <property type="evidence" value="ECO:0007669"/>
    <property type="project" value="UniProtKB-KW"/>
</dbReference>
<gene>
    <name evidence="8" type="ORF">RJ641_020556</name>
</gene>
<protein>
    <recommendedName>
        <fullName evidence="7">Protein kinase domain-containing protein</fullName>
    </recommendedName>
</protein>
<dbReference type="SUPFAM" id="SSF56112">
    <property type="entry name" value="Protein kinase-like (PK-like)"/>
    <property type="match status" value="1"/>
</dbReference>
<dbReference type="PROSITE" id="PS50011">
    <property type="entry name" value="PROTEIN_KINASE_DOM"/>
    <property type="match status" value="1"/>
</dbReference>
<organism evidence="8 9">
    <name type="scientific">Dillenia turbinata</name>
    <dbReference type="NCBI Taxonomy" id="194707"/>
    <lineage>
        <taxon>Eukaryota</taxon>
        <taxon>Viridiplantae</taxon>
        <taxon>Streptophyta</taxon>
        <taxon>Embryophyta</taxon>
        <taxon>Tracheophyta</taxon>
        <taxon>Spermatophyta</taxon>
        <taxon>Magnoliopsida</taxon>
        <taxon>eudicotyledons</taxon>
        <taxon>Gunneridae</taxon>
        <taxon>Pentapetalae</taxon>
        <taxon>Dilleniales</taxon>
        <taxon>Dilleniaceae</taxon>
        <taxon>Dillenia</taxon>
    </lineage>
</organism>
<evidence type="ECO:0000256" key="5">
    <source>
        <dbReference type="ARBA" id="ARBA00022840"/>
    </source>
</evidence>
<feature type="domain" description="Protein kinase" evidence="7">
    <location>
        <begin position="145"/>
        <end position="254"/>
    </location>
</feature>
<evidence type="ECO:0000256" key="2">
    <source>
        <dbReference type="ARBA" id="ARBA00022679"/>
    </source>
</evidence>
<dbReference type="Gene3D" id="3.30.200.20">
    <property type="entry name" value="Phosphorylase Kinase, domain 1"/>
    <property type="match status" value="1"/>
</dbReference>
<dbReference type="InterPro" id="IPR000719">
    <property type="entry name" value="Prot_kinase_dom"/>
</dbReference>
<dbReference type="EMBL" id="JBAMMX010000025">
    <property type="protein sequence ID" value="KAK6915439.1"/>
    <property type="molecule type" value="Genomic_DNA"/>
</dbReference>
<evidence type="ECO:0000256" key="1">
    <source>
        <dbReference type="ARBA" id="ARBA00022527"/>
    </source>
</evidence>
<dbReference type="GO" id="GO:0005886">
    <property type="term" value="C:plasma membrane"/>
    <property type="evidence" value="ECO:0007669"/>
    <property type="project" value="TreeGrafter"/>
</dbReference>
<evidence type="ECO:0000313" key="8">
    <source>
        <dbReference type="EMBL" id="KAK6915439.1"/>
    </source>
</evidence>
<dbReference type="GO" id="GO:0004674">
    <property type="term" value="F:protein serine/threonine kinase activity"/>
    <property type="evidence" value="ECO:0007669"/>
    <property type="project" value="UniProtKB-KW"/>
</dbReference>
<keyword evidence="6" id="KW-0472">Membrane</keyword>
<keyword evidence="2" id="KW-0808">Transferase</keyword>
<keyword evidence="6" id="KW-1133">Transmembrane helix</keyword>
<keyword evidence="4" id="KW-0418">Kinase</keyword>
<dbReference type="Proteomes" id="UP001370490">
    <property type="component" value="Unassembled WGS sequence"/>
</dbReference>
<dbReference type="InterPro" id="IPR011009">
    <property type="entry name" value="Kinase-like_dom_sf"/>
</dbReference>
<keyword evidence="1" id="KW-0723">Serine/threonine-protein kinase</keyword>
<sequence>MAIDFSPDIMSPRYEPKSPSNWYLRDRSGGCTRKRMSPCVGTERENEKKKKRSFIAKNKRVVIPISSAAVVFTLVVTVISLRTIKRRNLEGEAKQNLQGLLHGVTNSTSRLSKDLLVVNGQKVGSPCPNLALYDFSTVVAATNNFALENMLGRGGFGSAYKVKSDKISVGDIKIPKHPLGNDDIQISLLCGSANIWRRNCHKKTVEWVSTRCGRIQNEVMLITQLQHKNLVKLLGCCTQQEKRSWFMSICLIKA</sequence>
<name>A0AAN8UMB5_9MAGN</name>
<keyword evidence="3" id="KW-0547">Nucleotide-binding</keyword>
<evidence type="ECO:0000313" key="9">
    <source>
        <dbReference type="Proteomes" id="UP001370490"/>
    </source>
</evidence>
<dbReference type="AlphaFoldDB" id="A0AAN8UMB5"/>
<keyword evidence="5" id="KW-0067">ATP-binding</keyword>
<proteinExistence type="predicted"/>
<evidence type="ECO:0000256" key="6">
    <source>
        <dbReference type="SAM" id="Phobius"/>
    </source>
</evidence>
<reference evidence="8 9" key="1">
    <citation type="submission" date="2023-12" db="EMBL/GenBank/DDBJ databases">
        <title>A high-quality genome assembly for Dillenia turbinata (Dilleniales).</title>
        <authorList>
            <person name="Chanderbali A."/>
        </authorList>
    </citation>
    <scope>NUCLEOTIDE SEQUENCE [LARGE SCALE GENOMIC DNA]</scope>
    <source>
        <strain evidence="8">LSX21</strain>
        <tissue evidence="8">Leaf</tissue>
    </source>
</reference>
<dbReference type="PANTHER" id="PTHR27002">
    <property type="entry name" value="RECEPTOR-LIKE SERINE/THREONINE-PROTEIN KINASE SD1-8"/>
    <property type="match status" value="1"/>
</dbReference>
<evidence type="ECO:0000256" key="4">
    <source>
        <dbReference type="ARBA" id="ARBA00022777"/>
    </source>
</evidence>
<keyword evidence="6" id="KW-0812">Transmembrane</keyword>
<comment type="caution">
    <text evidence="8">The sequence shown here is derived from an EMBL/GenBank/DDBJ whole genome shotgun (WGS) entry which is preliminary data.</text>
</comment>
<evidence type="ECO:0000259" key="7">
    <source>
        <dbReference type="PROSITE" id="PS50011"/>
    </source>
</evidence>
<dbReference type="PANTHER" id="PTHR27002:SF1095">
    <property type="entry name" value="G-TYPE LECTIN S-RECEPTOR-LIKE SERINE_THREONINE-PROTEIN KINASE RKS1"/>
    <property type="match status" value="1"/>
</dbReference>
<keyword evidence="9" id="KW-1185">Reference proteome</keyword>
<evidence type="ECO:0000256" key="3">
    <source>
        <dbReference type="ARBA" id="ARBA00022741"/>
    </source>
</evidence>
<accession>A0AAN8UMB5</accession>